<dbReference type="PROSITE" id="PS50048">
    <property type="entry name" value="ZN2_CY6_FUNGAL_2"/>
    <property type="match status" value="1"/>
</dbReference>
<dbReference type="PANTHER" id="PTHR37534">
    <property type="entry name" value="TRANSCRIPTIONAL ACTIVATOR PROTEIN UGA3"/>
    <property type="match status" value="1"/>
</dbReference>
<dbReference type="PANTHER" id="PTHR37534:SF38">
    <property type="entry name" value="ZN(2)-C6 FUNGAL-TYPE DOMAIN-CONTAINING PROTEIN"/>
    <property type="match status" value="1"/>
</dbReference>
<dbReference type="GO" id="GO:0045944">
    <property type="term" value="P:positive regulation of transcription by RNA polymerase II"/>
    <property type="evidence" value="ECO:0007669"/>
    <property type="project" value="TreeGrafter"/>
</dbReference>
<feature type="compositionally biased region" description="Pro residues" evidence="7">
    <location>
        <begin position="704"/>
        <end position="715"/>
    </location>
</feature>
<feature type="region of interest" description="Disordered" evidence="7">
    <location>
        <begin position="194"/>
        <end position="244"/>
    </location>
</feature>
<dbReference type="EMBL" id="MU855389">
    <property type="protein sequence ID" value="KAK3904640.1"/>
    <property type="molecule type" value="Genomic_DNA"/>
</dbReference>
<dbReference type="AlphaFoldDB" id="A0AAN6RVL1"/>
<reference evidence="9" key="2">
    <citation type="submission" date="2023-05" db="EMBL/GenBank/DDBJ databases">
        <authorList>
            <consortium name="Lawrence Berkeley National Laboratory"/>
            <person name="Steindorff A."/>
            <person name="Hensen N."/>
            <person name="Bonometti L."/>
            <person name="Westerberg I."/>
            <person name="Brannstrom I.O."/>
            <person name="Guillou S."/>
            <person name="Cros-Aarteil S."/>
            <person name="Calhoun S."/>
            <person name="Haridas S."/>
            <person name="Kuo A."/>
            <person name="Mondo S."/>
            <person name="Pangilinan J."/>
            <person name="Riley R."/>
            <person name="Labutti K."/>
            <person name="Andreopoulos B."/>
            <person name="Lipzen A."/>
            <person name="Chen C."/>
            <person name="Yanf M."/>
            <person name="Daum C."/>
            <person name="Ng V."/>
            <person name="Clum A."/>
            <person name="Ohm R."/>
            <person name="Martin F."/>
            <person name="Silar P."/>
            <person name="Natvig D."/>
            <person name="Lalanne C."/>
            <person name="Gautier V."/>
            <person name="Ament-Velasquez S.L."/>
            <person name="Kruys A."/>
            <person name="Hutchinson M.I."/>
            <person name="Powell A.J."/>
            <person name="Barry K."/>
            <person name="Miller A.N."/>
            <person name="Grigoriev I.V."/>
            <person name="Debuchy R."/>
            <person name="Gladieux P."/>
            <person name="Thoren M.H."/>
            <person name="Johannesson H."/>
        </authorList>
    </citation>
    <scope>NUCLEOTIDE SEQUENCE</scope>
    <source>
        <strain evidence="9">CBS 103.79</strain>
    </source>
</reference>
<feature type="compositionally biased region" description="Basic residues" evidence="7">
    <location>
        <begin position="225"/>
        <end position="236"/>
    </location>
</feature>
<dbReference type="GO" id="GO:0000976">
    <property type="term" value="F:transcription cis-regulatory region binding"/>
    <property type="evidence" value="ECO:0007669"/>
    <property type="project" value="TreeGrafter"/>
</dbReference>
<feature type="region of interest" description="Disordered" evidence="7">
    <location>
        <begin position="1"/>
        <end position="122"/>
    </location>
</feature>
<feature type="region of interest" description="Disordered" evidence="7">
    <location>
        <begin position="617"/>
        <end position="717"/>
    </location>
</feature>
<dbReference type="Proteomes" id="UP001303889">
    <property type="component" value="Unassembled WGS sequence"/>
</dbReference>
<organism evidence="9 10">
    <name type="scientific">Staphylotrichum tortipilum</name>
    <dbReference type="NCBI Taxonomy" id="2831512"/>
    <lineage>
        <taxon>Eukaryota</taxon>
        <taxon>Fungi</taxon>
        <taxon>Dikarya</taxon>
        <taxon>Ascomycota</taxon>
        <taxon>Pezizomycotina</taxon>
        <taxon>Sordariomycetes</taxon>
        <taxon>Sordariomycetidae</taxon>
        <taxon>Sordariales</taxon>
        <taxon>Chaetomiaceae</taxon>
        <taxon>Staphylotrichum</taxon>
    </lineage>
</organism>
<evidence type="ECO:0000259" key="8">
    <source>
        <dbReference type="PROSITE" id="PS50048"/>
    </source>
</evidence>
<evidence type="ECO:0000313" key="9">
    <source>
        <dbReference type="EMBL" id="KAK3904640.1"/>
    </source>
</evidence>
<feature type="compositionally biased region" description="Low complexity" evidence="7">
    <location>
        <begin position="29"/>
        <end position="64"/>
    </location>
</feature>
<dbReference type="CDD" id="cd00067">
    <property type="entry name" value="GAL4"/>
    <property type="match status" value="1"/>
</dbReference>
<dbReference type="GO" id="GO:0000981">
    <property type="term" value="F:DNA-binding transcription factor activity, RNA polymerase II-specific"/>
    <property type="evidence" value="ECO:0007669"/>
    <property type="project" value="InterPro"/>
</dbReference>
<evidence type="ECO:0000256" key="6">
    <source>
        <dbReference type="ARBA" id="ARBA00023242"/>
    </source>
</evidence>
<keyword evidence="2" id="KW-0862">Zinc</keyword>
<protein>
    <submittedName>
        <fullName evidence="9">Transcriptional regulatory protein moc3</fullName>
    </submittedName>
</protein>
<evidence type="ECO:0000313" key="10">
    <source>
        <dbReference type="Proteomes" id="UP001303889"/>
    </source>
</evidence>
<reference evidence="9" key="1">
    <citation type="journal article" date="2023" name="Mol. Phylogenet. Evol.">
        <title>Genome-scale phylogeny and comparative genomics of the fungal order Sordariales.</title>
        <authorList>
            <person name="Hensen N."/>
            <person name="Bonometti L."/>
            <person name="Westerberg I."/>
            <person name="Brannstrom I.O."/>
            <person name="Guillou S."/>
            <person name="Cros-Aarteil S."/>
            <person name="Calhoun S."/>
            <person name="Haridas S."/>
            <person name="Kuo A."/>
            <person name="Mondo S."/>
            <person name="Pangilinan J."/>
            <person name="Riley R."/>
            <person name="LaButti K."/>
            <person name="Andreopoulos B."/>
            <person name="Lipzen A."/>
            <person name="Chen C."/>
            <person name="Yan M."/>
            <person name="Daum C."/>
            <person name="Ng V."/>
            <person name="Clum A."/>
            <person name="Steindorff A."/>
            <person name="Ohm R.A."/>
            <person name="Martin F."/>
            <person name="Silar P."/>
            <person name="Natvig D.O."/>
            <person name="Lalanne C."/>
            <person name="Gautier V."/>
            <person name="Ament-Velasquez S.L."/>
            <person name="Kruys A."/>
            <person name="Hutchinson M.I."/>
            <person name="Powell A.J."/>
            <person name="Barry K."/>
            <person name="Miller A.N."/>
            <person name="Grigoriev I.V."/>
            <person name="Debuchy R."/>
            <person name="Gladieux P."/>
            <person name="Hiltunen Thoren M."/>
            <person name="Johannesson H."/>
        </authorList>
    </citation>
    <scope>NUCLEOTIDE SEQUENCE</scope>
    <source>
        <strain evidence="9">CBS 103.79</strain>
    </source>
</reference>
<dbReference type="InterPro" id="IPR036864">
    <property type="entry name" value="Zn2-C6_fun-type_DNA-bd_sf"/>
</dbReference>
<gene>
    <name evidence="9" type="ORF">C8A05DRAFT_13501</name>
</gene>
<keyword evidence="6" id="KW-0539">Nucleus</keyword>
<proteinExistence type="predicted"/>
<dbReference type="GO" id="GO:0008270">
    <property type="term" value="F:zinc ion binding"/>
    <property type="evidence" value="ECO:0007669"/>
    <property type="project" value="InterPro"/>
</dbReference>
<dbReference type="PROSITE" id="PS00463">
    <property type="entry name" value="ZN2_CY6_FUNGAL_1"/>
    <property type="match status" value="1"/>
</dbReference>
<accession>A0AAN6RVL1</accession>
<keyword evidence="4" id="KW-0238">DNA-binding</keyword>
<keyword evidence="3" id="KW-0805">Transcription regulation</keyword>
<dbReference type="Pfam" id="PF11951">
    <property type="entry name" value="Fungal_trans_2"/>
    <property type="match status" value="2"/>
</dbReference>
<feature type="compositionally biased region" description="Polar residues" evidence="7">
    <location>
        <begin position="647"/>
        <end position="661"/>
    </location>
</feature>
<name>A0AAN6RVL1_9PEZI</name>
<evidence type="ECO:0000256" key="4">
    <source>
        <dbReference type="ARBA" id="ARBA00023125"/>
    </source>
</evidence>
<dbReference type="SUPFAM" id="SSF57701">
    <property type="entry name" value="Zn2/Cys6 DNA-binding domain"/>
    <property type="match status" value="1"/>
</dbReference>
<evidence type="ECO:0000256" key="1">
    <source>
        <dbReference type="ARBA" id="ARBA00004123"/>
    </source>
</evidence>
<keyword evidence="5" id="KW-0804">Transcription</keyword>
<comment type="subcellular location">
    <subcellularLocation>
        <location evidence="1">Nucleus</location>
    </subcellularLocation>
</comment>
<dbReference type="GO" id="GO:0005634">
    <property type="term" value="C:nucleus"/>
    <property type="evidence" value="ECO:0007669"/>
    <property type="project" value="UniProtKB-SubCell"/>
</dbReference>
<evidence type="ECO:0000256" key="5">
    <source>
        <dbReference type="ARBA" id="ARBA00023163"/>
    </source>
</evidence>
<evidence type="ECO:0000256" key="7">
    <source>
        <dbReference type="SAM" id="MobiDB-lite"/>
    </source>
</evidence>
<keyword evidence="10" id="KW-1185">Reference proteome</keyword>
<dbReference type="SMART" id="SM00066">
    <property type="entry name" value="GAL4"/>
    <property type="match status" value="1"/>
</dbReference>
<dbReference type="InterPro" id="IPR021858">
    <property type="entry name" value="Fun_TF"/>
</dbReference>
<comment type="caution">
    <text evidence="9">The sequence shown here is derived from an EMBL/GenBank/DDBJ whole genome shotgun (WGS) entry which is preliminary data.</text>
</comment>
<dbReference type="Pfam" id="PF00172">
    <property type="entry name" value="Zn_clus"/>
    <property type="match status" value="1"/>
</dbReference>
<feature type="compositionally biased region" description="Low complexity" evidence="7">
    <location>
        <begin position="84"/>
        <end position="109"/>
    </location>
</feature>
<evidence type="ECO:0000256" key="2">
    <source>
        <dbReference type="ARBA" id="ARBA00022833"/>
    </source>
</evidence>
<feature type="domain" description="Zn(2)-C6 fungal-type" evidence="8">
    <location>
        <begin position="261"/>
        <end position="289"/>
    </location>
</feature>
<evidence type="ECO:0000256" key="3">
    <source>
        <dbReference type="ARBA" id="ARBA00023015"/>
    </source>
</evidence>
<dbReference type="Gene3D" id="4.10.240.10">
    <property type="entry name" value="Zn(2)-C6 fungal-type DNA-binding domain"/>
    <property type="match status" value="1"/>
</dbReference>
<sequence>MDRPLPVAPDDGDLAWSDSQSMNTDSDDAPSSGLPSPWLGSPSAGSTSVSASSSTAASGFAHTGQLSPVSDHAVVGLPLPTGRAAYHAAAGSARSSASLASSSPQSTSSPLTTADPAGRRLVPLSVRPQPWLLGCPRPPPEHTVAVAPARARARAPDVYGYGRPSFGAPPAADDVLAVPKLEPPDGDHDFCMGALQENPQPPPLAPPSQLSHHPQGGALGDPKLLKRPRGRPRKHPFMPPSAAAAAAAAASKITKGRSKTGCLTCRKRKKKCDEAKPRCMNCEKNAVVCEGYPEKQIWKSGRERAEEERLRFHRGFPSITIQPLFHALETIEDRIFWKHYNEHLSAVLTVEGDHRNAFNEMMIPVAVKHQGLMHSILSLASKHIDLESPRGIAILGNNPNTTLEALRERSLYHHGQARLKFYDDVEFTNGKPNTDDKTLVSARYGQMLCFLLEALVEGSPRGEHRLHLTAYRSLVSTSPPEDSPFSSFIAEMFQYHILADELLHTAVADEATPPPPQQLPPAPTLQHPPRLVGITDGLLGLLSPVTAIRNGIRRKLRAQIDPPVDYLDIYPAEDISAAIQAWTPSWPPGDSRYRASLLYQQMIWIYLDRTVYVPPSPPVPSPPATPAAAPGPQLHDYPSSHARPGQSVANTPPLSAATSCASSPRVRGCGSGSGPGPNPSGGRRRPRGGEEGTGEAATADSRPDSPPPARQPPDLNPRVTLAVDQSLALLESFQPDDPCQTLLLLPCFLVGTACFSPAKQERVRAAIGTARAYTGLGNADLVARLLDEVWRLMAAGDWIAAWDWPGVAERLGLDFIPA</sequence>
<dbReference type="InterPro" id="IPR001138">
    <property type="entry name" value="Zn2Cys6_DnaBD"/>
</dbReference>